<comment type="caution">
    <text evidence="2">The sequence shown here is derived from an EMBL/GenBank/DDBJ whole genome shotgun (WGS) entry which is preliminary data.</text>
</comment>
<dbReference type="EMBL" id="JBEPMM010000018">
    <property type="protein sequence ID" value="MET3694756.1"/>
    <property type="molecule type" value="Genomic_DNA"/>
</dbReference>
<reference evidence="2 3" key="1">
    <citation type="submission" date="2024-06" db="EMBL/GenBank/DDBJ databases">
        <title>Genomic Encyclopedia of Type Strains, Phase IV (KMG-IV): sequencing the most valuable type-strain genomes for metagenomic binning, comparative biology and taxonomic classification.</title>
        <authorList>
            <person name="Goeker M."/>
        </authorList>
    </citation>
    <scope>NUCLEOTIDE SEQUENCE [LARGE SCALE GENOMIC DNA]</scope>
    <source>
        <strain evidence="2 3">DSM 21331</strain>
    </source>
</reference>
<feature type="domain" description="TniQ" evidence="1">
    <location>
        <begin position="9"/>
        <end position="142"/>
    </location>
</feature>
<sequence length="607" mass="65621">MTGTPLTLTIPLMPGESTPGFLSRLAARNGIPHMRHFCADIGLARGPILYGEPSELARLAQVSAVPAVALEAASLRKVPGGFSIRGHRIPPSSLRRKDFHVCPACLRADIAESSFPNHVAAYDRLIWKVRTIRTCPIHELGLVDLGAGDFVADQDFTAVMCPYMGRLDALERDADRRPTSELERYVLTRLDGHLGNAPFLDALEVHVAARFCEVIGALSIHGRGLFFERLDEGDWHLAGAAGIAIAGLGGTGIRAFLNELQRAYPYGRSVSASPRSPMGDLRSWLARHKRDASYDVLQNLIGDILDAGPPADVVDKPRRVHTGHWITLPGTVASLDLQGAPSRRRRLLPTAPLIEIDAMKHHKATLAPPISSLSATEASPGLDQHEAMDRLDCGMPLFQSLVAHGFVRPAQPTARGGWRHAFEPVELDAFISRLLAAAAPVQEFPADMVGIAEAAIEGACTEVEVIHLLLGQRLAMVGRKSGEDGIRSILVSSSEVAALVSEHTFLGPTLPEARAELKVKPGALLKLIELGILVIERAVDAASRRAVKVISKRSFHGFSDNYASECSLICYSDPNPYSRIDCLKKSGAKIIRLDRSGNIGTFIKITP</sequence>
<evidence type="ECO:0000313" key="2">
    <source>
        <dbReference type="EMBL" id="MET3694756.1"/>
    </source>
</evidence>
<dbReference type="Proteomes" id="UP001549145">
    <property type="component" value="Unassembled WGS sequence"/>
</dbReference>
<proteinExistence type="predicted"/>
<keyword evidence="3" id="KW-1185">Reference proteome</keyword>
<protein>
    <recommendedName>
        <fullName evidence="1">TniQ domain-containing protein</fullName>
    </recommendedName>
</protein>
<name>A0ABV2LDD9_9HYPH</name>
<gene>
    <name evidence="2" type="ORF">ABID43_004319</name>
</gene>
<dbReference type="RefSeq" id="WP_238282992.1">
    <property type="nucleotide sequence ID" value="NZ_BPQL01000225.1"/>
</dbReference>
<evidence type="ECO:0000313" key="3">
    <source>
        <dbReference type="Proteomes" id="UP001549145"/>
    </source>
</evidence>
<accession>A0ABV2LDD9</accession>
<dbReference type="Pfam" id="PF06527">
    <property type="entry name" value="TniQ"/>
    <property type="match status" value="1"/>
</dbReference>
<dbReference type="InterPro" id="IPR009492">
    <property type="entry name" value="TniQ"/>
</dbReference>
<evidence type="ECO:0000259" key="1">
    <source>
        <dbReference type="Pfam" id="PF06527"/>
    </source>
</evidence>
<organism evidence="2 3">
    <name type="scientific">Methylobacterium goesingense</name>
    <dbReference type="NCBI Taxonomy" id="243690"/>
    <lineage>
        <taxon>Bacteria</taxon>
        <taxon>Pseudomonadati</taxon>
        <taxon>Pseudomonadota</taxon>
        <taxon>Alphaproteobacteria</taxon>
        <taxon>Hyphomicrobiales</taxon>
        <taxon>Methylobacteriaceae</taxon>
        <taxon>Methylobacterium</taxon>
    </lineage>
</organism>